<feature type="region of interest" description="Disordered" evidence="1">
    <location>
        <begin position="235"/>
        <end position="781"/>
    </location>
</feature>
<organism evidence="2 3">
    <name type="scientific">Teratosphaeria nubilosa</name>
    <dbReference type="NCBI Taxonomy" id="161662"/>
    <lineage>
        <taxon>Eukaryota</taxon>
        <taxon>Fungi</taxon>
        <taxon>Dikarya</taxon>
        <taxon>Ascomycota</taxon>
        <taxon>Pezizomycotina</taxon>
        <taxon>Dothideomycetes</taxon>
        <taxon>Dothideomycetidae</taxon>
        <taxon>Mycosphaerellales</taxon>
        <taxon>Teratosphaeriaceae</taxon>
        <taxon>Teratosphaeria</taxon>
    </lineage>
</organism>
<feature type="compositionally biased region" description="Basic and acidic residues" evidence="1">
    <location>
        <begin position="371"/>
        <end position="383"/>
    </location>
</feature>
<feature type="compositionally biased region" description="Basic and acidic residues" evidence="1">
    <location>
        <begin position="467"/>
        <end position="479"/>
    </location>
</feature>
<sequence length="1039" mass="114786">MSHSGSSSPDPITLASSPLAPHSARRTSVKRPSAPSPNKYSSPSKSFVLETGTAEGASPWRIKVTVEAAPKDESPSRNARANSVKVPLKGIESSSPAKTSGRPHAEAGEAETKRPHRQKKATPIRRTREARSPPAPSPMRVGDAPAVPSSTRKPSAERGRERGRERERARRRRSFQTLPKQRGKRLSQARDELDHALKDALGYDEAGDMTMMHEDFTMVSVATLQSIKADTSVLSHRNDGDRSAWSVSYLPSSPPKHDMSEVRPAGSVPARDTPNNEAHEAEAEATTRNAKLPTETYDVMSWQPTGAARNEAGLGSEQRMRETQTRAWQKEGEEVSRQIKRASPGRVVRIDDDYSLSDDEPEAVLGAEGAEEQKAEAEDRHAEDDDLWQEEASRSLEDESEQHQPRSRRQRRRAEEQKSAQHEGRPESLTNIFGTGPVKPPRAKIPRTWRRTSGMDFQYSDSPARVEPLDVPKKRDHSTGGESRASSGVLTPPSTGDEAERDARGGQEGGRDTTDASFTRPDAVASRIEQAPDNAGDLSISEEDTSPDADDTGLFWQSNMPQVYRRPQQRPRPQRQQRAMDLSELLGLGKDSSPAKPVTRGEALTSAQAQVSSSPNSRQSLRTRPVDGKVNVNTTKLINSPLRKSLLKSSKLHGGSPVASSSRSGDVSRHDASFQSGDQSTTAMESFASKESDQRQLLGEMAVEQVASQKRGSGFRQRNAPSEHISEDEDDSFDHDHDMQEYEEEEYDEESRDQDEPHHNEPSHSSLSEHTPHEPSRSYEERLNLDSPTKIKVHFNDSSSLLHPHRSTKPLTNPPTPHSPPTITLVAKQQPPPTLLSRLTTTFWSAVMRPTGPTSLPPPPLTPEPIFPPSLRAHIRSRYGVLPSTHPWTMQHMRTLHRMLNSTTSHKPDSIIPVPGSSPLPSHLRHEIGRAQTSITGYRYIFTAQHAHVVDCLMQVLVPRRVVDAMRRGEVEALGDEVAESYRGELGDGRWGGDLVWRPPVVQPSCGAVTWEWVVRCLGDVLVGKEGCAEKRRRAGGEV</sequence>
<feature type="region of interest" description="Disordered" evidence="1">
    <location>
        <begin position="798"/>
        <end position="820"/>
    </location>
</feature>
<feature type="compositionally biased region" description="Polar residues" evidence="1">
    <location>
        <begin position="673"/>
        <end position="684"/>
    </location>
</feature>
<feature type="compositionally biased region" description="Basic and acidic residues" evidence="1">
    <location>
        <begin position="391"/>
        <end position="404"/>
    </location>
</feature>
<feature type="compositionally biased region" description="Basic and acidic residues" evidence="1">
    <location>
        <begin position="413"/>
        <end position="426"/>
    </location>
</feature>
<feature type="compositionally biased region" description="Low complexity" evidence="1">
    <location>
        <begin position="32"/>
        <end position="46"/>
    </location>
</feature>
<feature type="compositionally biased region" description="Polar residues" evidence="1">
    <location>
        <begin position="1"/>
        <end position="16"/>
    </location>
</feature>
<feature type="compositionally biased region" description="Basic residues" evidence="1">
    <location>
        <begin position="114"/>
        <end position="125"/>
    </location>
</feature>
<evidence type="ECO:0000313" key="3">
    <source>
        <dbReference type="Proteomes" id="UP000799436"/>
    </source>
</evidence>
<evidence type="ECO:0000313" key="2">
    <source>
        <dbReference type="EMBL" id="KAF2773198.1"/>
    </source>
</evidence>
<protein>
    <submittedName>
        <fullName evidence="2">Uncharacterized protein</fullName>
    </submittedName>
</protein>
<reference evidence="2" key="1">
    <citation type="journal article" date="2020" name="Stud. Mycol.">
        <title>101 Dothideomycetes genomes: a test case for predicting lifestyles and emergence of pathogens.</title>
        <authorList>
            <person name="Haridas S."/>
            <person name="Albert R."/>
            <person name="Binder M."/>
            <person name="Bloem J."/>
            <person name="Labutti K."/>
            <person name="Salamov A."/>
            <person name="Andreopoulos B."/>
            <person name="Baker S."/>
            <person name="Barry K."/>
            <person name="Bills G."/>
            <person name="Bluhm B."/>
            <person name="Cannon C."/>
            <person name="Castanera R."/>
            <person name="Culley D."/>
            <person name="Daum C."/>
            <person name="Ezra D."/>
            <person name="Gonzalez J."/>
            <person name="Henrissat B."/>
            <person name="Kuo A."/>
            <person name="Liang C."/>
            <person name="Lipzen A."/>
            <person name="Lutzoni F."/>
            <person name="Magnuson J."/>
            <person name="Mondo S."/>
            <person name="Nolan M."/>
            <person name="Ohm R."/>
            <person name="Pangilinan J."/>
            <person name="Park H.-J."/>
            <person name="Ramirez L."/>
            <person name="Alfaro M."/>
            <person name="Sun H."/>
            <person name="Tritt A."/>
            <person name="Yoshinaga Y."/>
            <person name="Zwiers L.-H."/>
            <person name="Turgeon B."/>
            <person name="Goodwin S."/>
            <person name="Spatafora J."/>
            <person name="Crous P."/>
            <person name="Grigoriev I."/>
        </authorList>
    </citation>
    <scope>NUCLEOTIDE SEQUENCE</scope>
    <source>
        <strain evidence="2">CBS 116005</strain>
    </source>
</reference>
<feature type="compositionally biased region" description="Basic and acidic residues" evidence="1">
    <location>
        <begin position="770"/>
        <end position="781"/>
    </location>
</feature>
<dbReference type="AlphaFoldDB" id="A0A6G1LLA0"/>
<evidence type="ECO:0000256" key="1">
    <source>
        <dbReference type="SAM" id="MobiDB-lite"/>
    </source>
</evidence>
<feature type="compositionally biased region" description="Basic and acidic residues" evidence="1">
    <location>
        <begin position="501"/>
        <end position="514"/>
    </location>
</feature>
<name>A0A6G1LLA0_9PEZI</name>
<gene>
    <name evidence="2" type="ORF">EJ03DRAFT_123592</name>
</gene>
<dbReference type="OrthoDB" id="3946221at2759"/>
<dbReference type="Proteomes" id="UP000799436">
    <property type="component" value="Unassembled WGS sequence"/>
</dbReference>
<feature type="region of interest" description="Disordered" evidence="1">
    <location>
        <begin position="1"/>
        <end position="191"/>
    </location>
</feature>
<accession>A0A6G1LLA0</accession>
<feature type="compositionally biased region" description="Polar residues" evidence="1">
    <location>
        <begin position="480"/>
        <end position="494"/>
    </location>
</feature>
<feature type="compositionally biased region" description="Basic and acidic residues" evidence="1">
    <location>
        <begin position="103"/>
        <end position="113"/>
    </location>
</feature>
<feature type="compositionally biased region" description="Acidic residues" evidence="1">
    <location>
        <begin position="540"/>
        <end position="551"/>
    </location>
</feature>
<feature type="compositionally biased region" description="Basic residues" evidence="1">
    <location>
        <begin position="441"/>
        <end position="450"/>
    </location>
</feature>
<dbReference type="EMBL" id="ML995811">
    <property type="protein sequence ID" value="KAF2773198.1"/>
    <property type="molecule type" value="Genomic_DNA"/>
</dbReference>
<feature type="compositionally biased region" description="Basic and acidic residues" evidence="1">
    <location>
        <begin position="154"/>
        <end position="168"/>
    </location>
</feature>
<feature type="compositionally biased region" description="Acidic residues" evidence="1">
    <location>
        <begin position="353"/>
        <end position="362"/>
    </location>
</feature>
<feature type="compositionally biased region" description="Polar residues" evidence="1">
    <location>
        <begin position="605"/>
        <end position="622"/>
    </location>
</feature>
<keyword evidence="3" id="KW-1185">Reference proteome</keyword>
<feature type="compositionally biased region" description="Basic and acidic residues" evidence="1">
    <location>
        <begin position="318"/>
        <end position="337"/>
    </location>
</feature>
<feature type="compositionally biased region" description="Acidic residues" evidence="1">
    <location>
        <begin position="741"/>
        <end position="753"/>
    </location>
</feature>
<proteinExistence type="predicted"/>